<reference evidence="1 2" key="1">
    <citation type="submission" date="2015-10" db="EMBL/GenBank/DDBJ databases">
        <title>Pseudomonas putida clinical strains.</title>
        <authorList>
            <person name="Molina L."/>
            <person name="Udaondo Z."/>
        </authorList>
    </citation>
    <scope>NUCLEOTIDE SEQUENCE [LARGE SCALE GENOMIC DNA]</scope>
    <source>
        <strain evidence="1 2">HB13667</strain>
    </source>
</reference>
<evidence type="ECO:0000313" key="1">
    <source>
        <dbReference type="EMBL" id="KPM67243.1"/>
    </source>
</evidence>
<accession>A0A0P7DG04</accession>
<evidence type="ECO:0000313" key="2">
    <source>
        <dbReference type="Proteomes" id="UP000050437"/>
    </source>
</evidence>
<dbReference type="AlphaFoldDB" id="A0A0P7DG04"/>
<dbReference type="RefSeq" id="WP_054572391.1">
    <property type="nucleotide sequence ID" value="NZ_LKKS01000043.1"/>
</dbReference>
<protein>
    <submittedName>
        <fullName evidence="1">Uncharacterized protein</fullName>
    </submittedName>
</protein>
<organism evidence="1 2">
    <name type="scientific">Pseudomonas putida</name>
    <name type="common">Arthrobacter siderocapsulatus</name>
    <dbReference type="NCBI Taxonomy" id="303"/>
    <lineage>
        <taxon>Bacteria</taxon>
        <taxon>Pseudomonadati</taxon>
        <taxon>Pseudomonadota</taxon>
        <taxon>Gammaproteobacteria</taxon>
        <taxon>Pseudomonadales</taxon>
        <taxon>Pseudomonadaceae</taxon>
        <taxon>Pseudomonas</taxon>
    </lineage>
</organism>
<gene>
    <name evidence="1" type="ORF">HB13667_07605</name>
</gene>
<dbReference type="Proteomes" id="UP000050437">
    <property type="component" value="Unassembled WGS sequence"/>
</dbReference>
<sequence length="146" mass="16931">MSNPPFLSKDEIQEKVFAKLEEQKGLSFLEQYAMYMGKAQMLEFGLKGLIHRRFNVPIKDMERWTLGITKNELDKQGIRQDFIAYLGSVVKHRNDMAHEFLLNCAVMNSLGNFSGKGEAGDLFRASYELEQIIILHDWCEEHDAWT</sequence>
<name>A0A0P7DG04_PSEPU</name>
<proteinExistence type="predicted"/>
<dbReference type="EMBL" id="LKKS01000043">
    <property type="protein sequence ID" value="KPM67243.1"/>
    <property type="molecule type" value="Genomic_DNA"/>
</dbReference>
<comment type="caution">
    <text evidence="1">The sequence shown here is derived from an EMBL/GenBank/DDBJ whole genome shotgun (WGS) entry which is preliminary data.</text>
</comment>